<accession>A0A7I8LGW3</accession>
<proteinExistence type="predicted"/>
<reference evidence="1" key="1">
    <citation type="submission" date="2020-02" db="EMBL/GenBank/DDBJ databases">
        <authorList>
            <person name="Scholz U."/>
            <person name="Mascher M."/>
            <person name="Fiebig A."/>
        </authorList>
    </citation>
    <scope>NUCLEOTIDE SEQUENCE</scope>
</reference>
<organism evidence="1 2">
    <name type="scientific">Spirodela intermedia</name>
    <name type="common">Intermediate duckweed</name>
    <dbReference type="NCBI Taxonomy" id="51605"/>
    <lineage>
        <taxon>Eukaryota</taxon>
        <taxon>Viridiplantae</taxon>
        <taxon>Streptophyta</taxon>
        <taxon>Embryophyta</taxon>
        <taxon>Tracheophyta</taxon>
        <taxon>Spermatophyta</taxon>
        <taxon>Magnoliopsida</taxon>
        <taxon>Liliopsida</taxon>
        <taxon>Araceae</taxon>
        <taxon>Lemnoideae</taxon>
        <taxon>Spirodela</taxon>
    </lineage>
</organism>
<evidence type="ECO:0000313" key="2">
    <source>
        <dbReference type="Proteomes" id="UP000663760"/>
    </source>
</evidence>
<evidence type="ECO:0000313" key="1">
    <source>
        <dbReference type="EMBL" id="CAA7409072.1"/>
    </source>
</evidence>
<sequence>MVQHWRAMSFR</sequence>
<name>A0A7I8LGW3_SPIIN</name>
<gene>
    <name evidence="1" type="ORF">SI8410_15019750</name>
</gene>
<dbReference type="Proteomes" id="UP000663760">
    <property type="component" value="Chromosome 15"/>
</dbReference>
<dbReference type="EMBL" id="LR746278">
    <property type="protein sequence ID" value="CAA7409072.1"/>
    <property type="molecule type" value="Genomic_DNA"/>
</dbReference>
<protein>
    <submittedName>
        <fullName evidence="1">Uncharacterized protein</fullName>
    </submittedName>
</protein>
<keyword evidence="2" id="KW-1185">Reference proteome</keyword>